<evidence type="ECO:0000313" key="7">
    <source>
        <dbReference type="Proteomes" id="UP000036338"/>
    </source>
</evidence>
<dbReference type="SUPFAM" id="SSF111369">
    <property type="entry name" value="HlyD-like secretion proteins"/>
    <property type="match status" value="1"/>
</dbReference>
<dbReference type="Proteomes" id="UP000036338">
    <property type="component" value="Unassembled WGS sequence"/>
</dbReference>
<dbReference type="Gene3D" id="2.40.30.170">
    <property type="match status" value="1"/>
</dbReference>
<gene>
    <name evidence="6" type="ORF">VL15_13870</name>
</gene>
<dbReference type="GO" id="GO:0015562">
    <property type="term" value="F:efflux transmembrane transporter activity"/>
    <property type="evidence" value="ECO:0007669"/>
    <property type="project" value="TreeGrafter"/>
</dbReference>
<dbReference type="PATRIC" id="fig|292.27.peg.2663"/>
<dbReference type="PANTHER" id="PTHR30469:SF15">
    <property type="entry name" value="HLYD FAMILY OF SECRETION PROTEINS"/>
    <property type="match status" value="1"/>
</dbReference>
<proteinExistence type="inferred from homology"/>
<dbReference type="InterPro" id="IPR006143">
    <property type="entry name" value="RND_pump_MFP"/>
</dbReference>
<evidence type="ECO:0000256" key="3">
    <source>
        <dbReference type="SAM" id="SignalP"/>
    </source>
</evidence>
<organism evidence="6 7">
    <name type="scientific">Burkholderia cepacia</name>
    <name type="common">Pseudomonas cepacia</name>
    <dbReference type="NCBI Taxonomy" id="292"/>
    <lineage>
        <taxon>Bacteria</taxon>
        <taxon>Pseudomonadati</taxon>
        <taxon>Pseudomonadota</taxon>
        <taxon>Betaproteobacteria</taxon>
        <taxon>Burkholderiales</taxon>
        <taxon>Burkholderiaceae</taxon>
        <taxon>Burkholderia</taxon>
        <taxon>Burkholderia cepacia complex</taxon>
    </lineage>
</organism>
<dbReference type="Pfam" id="PF25967">
    <property type="entry name" value="RND-MFP_C"/>
    <property type="match status" value="1"/>
</dbReference>
<dbReference type="Gene3D" id="1.10.287.470">
    <property type="entry name" value="Helix hairpin bin"/>
    <property type="match status" value="1"/>
</dbReference>
<evidence type="ECO:0000256" key="2">
    <source>
        <dbReference type="SAM" id="Coils"/>
    </source>
</evidence>
<dbReference type="EMBL" id="LDWR01000021">
    <property type="protein sequence ID" value="KML58338.1"/>
    <property type="molecule type" value="Genomic_DNA"/>
</dbReference>
<keyword evidence="2" id="KW-0175">Coiled coil</keyword>
<evidence type="ECO:0000313" key="6">
    <source>
        <dbReference type="EMBL" id="KML58338.1"/>
    </source>
</evidence>
<dbReference type="AlphaFoldDB" id="A0A0J5X2R6"/>
<comment type="caution">
    <text evidence="6">The sequence shown here is derived from an EMBL/GenBank/DDBJ whole genome shotgun (WGS) entry which is preliminary data.</text>
</comment>
<dbReference type="GO" id="GO:1990281">
    <property type="term" value="C:efflux pump complex"/>
    <property type="evidence" value="ECO:0007669"/>
    <property type="project" value="TreeGrafter"/>
</dbReference>
<feature type="signal peptide" evidence="3">
    <location>
        <begin position="1"/>
        <end position="27"/>
    </location>
</feature>
<accession>A0A0J5X2R6</accession>
<comment type="similarity">
    <text evidence="1">Belongs to the membrane fusion protein (MFP) (TC 8.A.1) family.</text>
</comment>
<feature type="chain" id="PRO_5005266802" evidence="3">
    <location>
        <begin position="28"/>
        <end position="392"/>
    </location>
</feature>
<sequence>MFRWKAVVRARCSTLTFTLLMALVGGAASLLPSPTHGELAARPAPAAQRVTIAAAGPAVFARTIRLTGTIAARNDIAIGTPLQDQRVTAVLVDEGDRVKAGQILARLDTSTLDARMRDARAVVDRARAAVAQQQALDADAQAAWRRIEPLGRSGAVSDQQVDQQRAQAAAAAANLRGARADREQALARLAETRAELDKAAVRAPTNGVIASRTARAGALAGSEPLFRLIGQGELEFDGDVVERDLGALSAGQRATVTLPESQGTADGTVRLVAPRIDPQTRMGKVRIALDDTSRFRAGGFARAELTAERADVPVAVPQRAVTFGAQDAAFVSQVDAAGRVTRRAIVAGRRDGSWIEIRSGLKAGDRVVAAASALVRDGDVVQAAGIGAAGAK</sequence>
<dbReference type="InterPro" id="IPR058627">
    <property type="entry name" value="MdtA-like_C"/>
</dbReference>
<dbReference type="Pfam" id="PF25954">
    <property type="entry name" value="Beta-barrel_RND_2"/>
    <property type="match status" value="1"/>
</dbReference>
<evidence type="ECO:0000259" key="5">
    <source>
        <dbReference type="Pfam" id="PF25967"/>
    </source>
</evidence>
<dbReference type="Gene3D" id="2.40.420.20">
    <property type="match status" value="1"/>
</dbReference>
<feature type="coiled-coil region" evidence="2">
    <location>
        <begin position="175"/>
        <end position="202"/>
    </location>
</feature>
<dbReference type="Gene3D" id="2.40.50.100">
    <property type="match status" value="1"/>
</dbReference>
<dbReference type="PANTHER" id="PTHR30469">
    <property type="entry name" value="MULTIDRUG RESISTANCE PROTEIN MDTA"/>
    <property type="match status" value="1"/>
</dbReference>
<dbReference type="NCBIfam" id="TIGR01730">
    <property type="entry name" value="RND_mfp"/>
    <property type="match status" value="1"/>
</dbReference>
<feature type="domain" description="CusB-like beta-barrel" evidence="4">
    <location>
        <begin position="239"/>
        <end position="308"/>
    </location>
</feature>
<dbReference type="InterPro" id="IPR058792">
    <property type="entry name" value="Beta-barrel_RND_2"/>
</dbReference>
<feature type="domain" description="Multidrug resistance protein MdtA-like C-terminal permuted SH3" evidence="5">
    <location>
        <begin position="314"/>
        <end position="368"/>
    </location>
</feature>
<evidence type="ECO:0000256" key="1">
    <source>
        <dbReference type="ARBA" id="ARBA00009477"/>
    </source>
</evidence>
<name>A0A0J5X2R6_BURCE</name>
<evidence type="ECO:0000259" key="4">
    <source>
        <dbReference type="Pfam" id="PF25954"/>
    </source>
</evidence>
<protein>
    <submittedName>
        <fullName evidence="6">Uncharacterized protein</fullName>
    </submittedName>
</protein>
<reference evidence="6 7" key="1">
    <citation type="submission" date="2015-05" db="EMBL/GenBank/DDBJ databases">
        <title>Draft genome of Burkholderia cepacia LK29.</title>
        <authorList>
            <person name="Chan X.Y."/>
        </authorList>
    </citation>
    <scope>NUCLEOTIDE SEQUENCE [LARGE SCALE GENOMIC DNA]</scope>
    <source>
        <strain evidence="6 7">LK29</strain>
    </source>
</reference>
<keyword evidence="3" id="KW-0732">Signal</keyword>